<organism evidence="1 2">
    <name type="scientific">Rattus norvegicus</name>
    <name type="common">Rat</name>
    <dbReference type="NCBI Taxonomy" id="10116"/>
    <lineage>
        <taxon>Eukaryota</taxon>
        <taxon>Metazoa</taxon>
        <taxon>Chordata</taxon>
        <taxon>Craniata</taxon>
        <taxon>Vertebrata</taxon>
        <taxon>Euteleostomi</taxon>
        <taxon>Mammalia</taxon>
        <taxon>Eutheria</taxon>
        <taxon>Euarchontoglires</taxon>
        <taxon>Glires</taxon>
        <taxon>Rodentia</taxon>
        <taxon>Myomorpha</taxon>
        <taxon>Muroidea</taxon>
        <taxon>Muridae</taxon>
        <taxon>Murinae</taxon>
        <taxon>Rattus</taxon>
    </lineage>
</organism>
<name>A6JLD3_RAT</name>
<sequence>MDEQWPRLLAPQEHGPFLLKTRCIWIRLYFLKKEGSRMRCLPTLSSSGPLVPSMKENLSCHPRWVKPERCQRDTSLFTAHPGINWEEDVESCTRLKSCLEINNSIQNFGSHSLSVYNAR</sequence>
<evidence type="ECO:0000313" key="1">
    <source>
        <dbReference type="EMBL" id="EDM10696.1"/>
    </source>
</evidence>
<reference evidence="2" key="1">
    <citation type="submission" date="2005-09" db="EMBL/GenBank/DDBJ databases">
        <authorList>
            <person name="Mural R.J."/>
            <person name="Li P.W."/>
            <person name="Adams M.D."/>
            <person name="Amanatides P.G."/>
            <person name="Baden-Tillson H."/>
            <person name="Barnstead M."/>
            <person name="Chin S.H."/>
            <person name="Dew I."/>
            <person name="Evans C.A."/>
            <person name="Ferriera S."/>
            <person name="Flanigan M."/>
            <person name="Fosler C."/>
            <person name="Glodek A."/>
            <person name="Gu Z."/>
            <person name="Holt R.A."/>
            <person name="Jennings D."/>
            <person name="Kraft C.L."/>
            <person name="Lu F."/>
            <person name="Nguyen T."/>
            <person name="Nusskern D.R."/>
            <person name="Pfannkoch C.M."/>
            <person name="Sitter C."/>
            <person name="Sutton G.G."/>
            <person name="Venter J.C."/>
            <person name="Wang Z."/>
            <person name="Woodage T."/>
            <person name="Zheng X.H."/>
            <person name="Zhong F."/>
        </authorList>
    </citation>
    <scope>NUCLEOTIDE SEQUENCE [LARGE SCALE GENOMIC DNA]</scope>
    <source>
        <strain>BN</strain>
        <strain evidence="2">Sprague-Dawley</strain>
    </source>
</reference>
<accession>A6JLD3</accession>
<dbReference type="AlphaFoldDB" id="A6JLD3"/>
<protein>
    <submittedName>
        <fullName evidence="1">Similar to Protein C21orf63 homolog (Predicted), isoform CRA_a</fullName>
    </submittedName>
</protein>
<dbReference type="Proteomes" id="UP000234681">
    <property type="component" value="Chromosome 11"/>
</dbReference>
<proteinExistence type="predicted"/>
<gene>
    <name evidence="1" type="primary">RGD1307569_predicted</name>
    <name evidence="1" type="ORF">rCG_58735</name>
</gene>
<evidence type="ECO:0000313" key="2">
    <source>
        <dbReference type="Proteomes" id="UP000234681"/>
    </source>
</evidence>
<dbReference type="EMBL" id="CH473989">
    <property type="protein sequence ID" value="EDM10696.1"/>
    <property type="molecule type" value="Genomic_DNA"/>
</dbReference>